<evidence type="ECO:0000313" key="2">
    <source>
        <dbReference type="Proteomes" id="UP000254487"/>
    </source>
</evidence>
<organism evidence="1 2">
    <name type="scientific">Klebsiella pneumoniae subsp. ozaenae</name>
    <dbReference type="NCBI Taxonomy" id="574"/>
    <lineage>
        <taxon>Bacteria</taxon>
        <taxon>Pseudomonadati</taxon>
        <taxon>Pseudomonadota</taxon>
        <taxon>Gammaproteobacteria</taxon>
        <taxon>Enterobacterales</taxon>
        <taxon>Enterobacteriaceae</taxon>
        <taxon>Klebsiella/Raoultella group</taxon>
        <taxon>Klebsiella</taxon>
        <taxon>Klebsiella pneumoniae complex</taxon>
    </lineage>
</organism>
<gene>
    <name evidence="1" type="ORF">NCTC10313_02646</name>
</gene>
<accession>A0A377ZDU4</accession>
<proteinExistence type="predicted"/>
<protein>
    <submittedName>
        <fullName evidence="1">Peptidase S14 ClpP</fullName>
    </submittedName>
</protein>
<dbReference type="Proteomes" id="UP000254487">
    <property type="component" value="Unassembled WGS sequence"/>
</dbReference>
<dbReference type="EMBL" id="UGLW01000003">
    <property type="protein sequence ID" value="STU66774.1"/>
    <property type="molecule type" value="Genomic_DNA"/>
</dbReference>
<sequence>MARAGFEDQERDNVYNGMTLREYARMALTERGIGVSSYNRCRW</sequence>
<dbReference type="AlphaFoldDB" id="A0A377ZDU4"/>
<evidence type="ECO:0000313" key="1">
    <source>
        <dbReference type="EMBL" id="STU66774.1"/>
    </source>
</evidence>
<name>A0A377ZDU4_KLEPO</name>
<reference evidence="1 2" key="1">
    <citation type="submission" date="2018-06" db="EMBL/GenBank/DDBJ databases">
        <authorList>
            <consortium name="Pathogen Informatics"/>
            <person name="Doyle S."/>
        </authorList>
    </citation>
    <scope>NUCLEOTIDE SEQUENCE [LARGE SCALE GENOMIC DNA]</scope>
    <source>
        <strain evidence="1 2">NCTC10313</strain>
    </source>
</reference>